<feature type="domain" description="Flagellar hook-associated protein 2 C-terminal" evidence="7">
    <location>
        <begin position="454"/>
        <end position="681"/>
    </location>
</feature>
<dbReference type="RefSeq" id="WP_191696494.1">
    <property type="nucleotide sequence ID" value="NZ_JACSQO010000001.1"/>
</dbReference>
<name>A0ABR8R5F9_9BACI</name>
<comment type="similarity">
    <text evidence="1 5">Belongs to the FliD family.</text>
</comment>
<evidence type="ECO:0000259" key="6">
    <source>
        <dbReference type="Pfam" id="PF02465"/>
    </source>
</evidence>
<dbReference type="InterPro" id="IPR010809">
    <property type="entry name" value="FliD_C"/>
</dbReference>
<evidence type="ECO:0000259" key="7">
    <source>
        <dbReference type="Pfam" id="PF07195"/>
    </source>
</evidence>
<comment type="function">
    <text evidence="5">Required for morphogenesis and for the elongation of the flagellar filament by facilitating polymerization of the flagellin monomers at the tip of growing filament. Forms a capping structure, which prevents flagellin subunits (transported through the central channel of the flagellum) from leaking out without polymerization at the distal end.</text>
</comment>
<evidence type="ECO:0000256" key="4">
    <source>
        <dbReference type="ARBA" id="ARBA00023143"/>
    </source>
</evidence>
<sequence>MAGLRIGGLASGMDIDQIVGDLMKAQRVPLDKLVQKKTTFEWQRDSYRSINTKLKSFDTYLVDNFLISSNFNKKKAESSNSNLVNATATGSASSNLSIEGVSQLASAARQIGNTISTSNGGTVSGATKMGELSGFTGDTSISLKAIQADGTLAKEATKIDISASDTIDQVVKKINESNAGVSALFENGKLSITAKNTGDLKGEAEVQVVDGENVFNALGMTEARNLATGGTNAVFQVNGISTERASNTFNLAGYNVTLQSTFNVKNTLEQQVIKLQEAKTMAAQDVINAISARDASKVAAEAQQSTFDGIYTPLTTEQKNTYQLLVTDKTSLRNALANISETDFSTFKGLVESEDGKINNAAIDAAEISDDAKKMLKSLSDGERSQLRDLENAEFNLYGSVAKEEIKLEISNKQKVQAEQDLVTKEQKKIQLDAEYDSIVEKNNNTPQDSNVSSVQLKSSTDIDSMVDKVKEFVTKYNELISGMNDSLKEKKYRDYPPLTDEQRKDMSESEQKLWDEKAKSGLLRSDSIVSNGLSNMRNSIYGKVGNEDNIIDTLAEMGITTSNIYSDGGKLVINDEKLRKALTENPDQVVKTITSSGTKTETEDSRGIVKRLRDSMKDLTTNIETKAGKASSTDQQYSIGKSLIDTNTRITNFQRRLEDMEARYWKQFTAMETAINKANSQSGYLSQFGQS</sequence>
<dbReference type="InterPro" id="IPR040026">
    <property type="entry name" value="FliD"/>
</dbReference>
<evidence type="ECO:0000256" key="5">
    <source>
        <dbReference type="RuleBase" id="RU362066"/>
    </source>
</evidence>
<keyword evidence="9" id="KW-1185">Reference proteome</keyword>
<keyword evidence="4 5" id="KW-0975">Bacterial flagellum</keyword>
<dbReference type="PANTHER" id="PTHR30288:SF0">
    <property type="entry name" value="FLAGELLAR HOOK-ASSOCIATED PROTEIN 2"/>
    <property type="match status" value="1"/>
</dbReference>
<comment type="subcellular location">
    <subcellularLocation>
        <location evidence="5">Secreted</location>
    </subcellularLocation>
    <subcellularLocation>
        <location evidence="5">Bacterial flagellum</location>
    </subcellularLocation>
</comment>
<evidence type="ECO:0000313" key="8">
    <source>
        <dbReference type="EMBL" id="MBD7943029.1"/>
    </source>
</evidence>
<evidence type="ECO:0000313" key="9">
    <source>
        <dbReference type="Proteomes" id="UP000640786"/>
    </source>
</evidence>
<keyword evidence="3 5" id="KW-0175">Coiled coil</keyword>
<reference evidence="8 9" key="1">
    <citation type="submission" date="2020-08" db="EMBL/GenBank/DDBJ databases">
        <title>A Genomic Blueprint of the Chicken Gut Microbiome.</title>
        <authorList>
            <person name="Gilroy R."/>
            <person name="Ravi A."/>
            <person name="Getino M."/>
            <person name="Pursley I."/>
            <person name="Horton D.L."/>
            <person name="Alikhan N.-F."/>
            <person name="Baker D."/>
            <person name="Gharbi K."/>
            <person name="Hall N."/>
            <person name="Watson M."/>
            <person name="Adriaenssens E.M."/>
            <person name="Foster-Nyarko E."/>
            <person name="Jarju S."/>
            <person name="Secka A."/>
            <person name="Antonio M."/>
            <person name="Oren A."/>
            <person name="Chaudhuri R."/>
            <person name="La Ragione R.M."/>
            <person name="Hildebrand F."/>
            <person name="Pallen M.J."/>
        </authorList>
    </citation>
    <scope>NUCLEOTIDE SEQUENCE [LARGE SCALE GENOMIC DNA]</scope>
    <source>
        <strain evidence="8 9">Sa2BUA9</strain>
    </source>
</reference>
<dbReference type="Pfam" id="PF02465">
    <property type="entry name" value="FliD_N"/>
    <property type="match status" value="1"/>
</dbReference>
<evidence type="ECO:0000256" key="3">
    <source>
        <dbReference type="ARBA" id="ARBA00023054"/>
    </source>
</evidence>
<dbReference type="EMBL" id="JACSQO010000001">
    <property type="protein sequence ID" value="MBD7943029.1"/>
    <property type="molecule type" value="Genomic_DNA"/>
</dbReference>
<keyword evidence="8" id="KW-0966">Cell projection</keyword>
<dbReference type="Pfam" id="PF07196">
    <property type="entry name" value="Flagellin_IN"/>
    <property type="match status" value="1"/>
</dbReference>
<comment type="subunit">
    <text evidence="2 5">Homopentamer.</text>
</comment>
<accession>A0ABR8R5F9</accession>
<protein>
    <recommendedName>
        <fullName evidence="5">Flagellar hook-associated protein 2</fullName>
        <shortName evidence="5">HAP2</shortName>
    </recommendedName>
    <alternativeName>
        <fullName evidence="5">Flagellar cap protein</fullName>
    </alternativeName>
</protein>
<comment type="caution">
    <text evidence="8">The sequence shown here is derived from an EMBL/GenBank/DDBJ whole genome shotgun (WGS) entry which is preliminary data.</text>
</comment>
<dbReference type="InterPro" id="IPR003481">
    <property type="entry name" value="FliD_N"/>
</dbReference>
<evidence type="ECO:0000256" key="2">
    <source>
        <dbReference type="ARBA" id="ARBA00011255"/>
    </source>
</evidence>
<feature type="coiled-coil region" evidence="5">
    <location>
        <begin position="401"/>
        <end position="435"/>
    </location>
</feature>
<keyword evidence="8" id="KW-0969">Cilium</keyword>
<keyword evidence="8" id="KW-0282">Flagellum</keyword>
<proteinExistence type="inferred from homology"/>
<dbReference type="InterPro" id="IPR010810">
    <property type="entry name" value="Flagellin_hook_IN_motif"/>
</dbReference>
<gene>
    <name evidence="8" type="primary">fliD</name>
    <name evidence="8" type="ORF">H9650_02780</name>
</gene>
<feature type="domain" description="Flagellar hook-associated protein 2 N-terminal" evidence="6">
    <location>
        <begin position="11"/>
        <end position="107"/>
    </location>
</feature>
<dbReference type="PANTHER" id="PTHR30288">
    <property type="entry name" value="FLAGELLAR CAP/ASSEMBLY PROTEIN FLID"/>
    <property type="match status" value="1"/>
</dbReference>
<dbReference type="Proteomes" id="UP000640786">
    <property type="component" value="Unassembled WGS sequence"/>
</dbReference>
<organism evidence="8 9">
    <name type="scientific">Psychrobacillus faecigallinarum</name>
    <dbReference type="NCBI Taxonomy" id="2762235"/>
    <lineage>
        <taxon>Bacteria</taxon>
        <taxon>Bacillati</taxon>
        <taxon>Bacillota</taxon>
        <taxon>Bacilli</taxon>
        <taxon>Bacillales</taxon>
        <taxon>Bacillaceae</taxon>
        <taxon>Psychrobacillus</taxon>
    </lineage>
</organism>
<dbReference type="Pfam" id="PF07195">
    <property type="entry name" value="FliD_C"/>
    <property type="match status" value="1"/>
</dbReference>
<keyword evidence="5" id="KW-0964">Secreted</keyword>
<evidence type="ECO:0000256" key="1">
    <source>
        <dbReference type="ARBA" id="ARBA00009764"/>
    </source>
</evidence>